<evidence type="ECO:0000313" key="2">
    <source>
        <dbReference type="EMBL" id="SUZ49122.1"/>
    </source>
</evidence>
<gene>
    <name evidence="2" type="ORF">METZ01_LOCUS1976</name>
</gene>
<keyword evidence="1" id="KW-1133">Transmembrane helix</keyword>
<reference evidence="2" key="1">
    <citation type="submission" date="2018-05" db="EMBL/GenBank/DDBJ databases">
        <authorList>
            <person name="Lanie J.A."/>
            <person name="Ng W.-L."/>
            <person name="Kazmierczak K.M."/>
            <person name="Andrzejewski T.M."/>
            <person name="Davidsen T.M."/>
            <person name="Wayne K.J."/>
            <person name="Tettelin H."/>
            <person name="Glass J.I."/>
            <person name="Rusch D."/>
            <person name="Podicherti R."/>
            <person name="Tsui H.-C.T."/>
            <person name="Winkler M.E."/>
        </authorList>
    </citation>
    <scope>NUCLEOTIDE SEQUENCE</scope>
</reference>
<keyword evidence="1" id="KW-0812">Transmembrane</keyword>
<sequence>VNILIAGAASGLLFASMSVAFGCFAIFVMYRNGIGAINDLFSTSAPSKIILSSLMVWNPTCVVIGILFALLFSYLSDIRPGSGLFSPNFFYTFFVIGISLLFLVISYKFLSLIFRPMLGIVGGFLLIFGWLIPYLAI</sequence>
<dbReference type="AlphaFoldDB" id="A0A381N3C9"/>
<feature type="transmembrane region" description="Helical" evidence="1">
    <location>
        <begin position="49"/>
        <end position="76"/>
    </location>
</feature>
<proteinExistence type="predicted"/>
<name>A0A381N3C9_9ZZZZ</name>
<organism evidence="2">
    <name type="scientific">marine metagenome</name>
    <dbReference type="NCBI Taxonomy" id="408172"/>
    <lineage>
        <taxon>unclassified sequences</taxon>
        <taxon>metagenomes</taxon>
        <taxon>ecological metagenomes</taxon>
    </lineage>
</organism>
<accession>A0A381N3C9</accession>
<feature type="non-terminal residue" evidence="2">
    <location>
        <position position="1"/>
    </location>
</feature>
<evidence type="ECO:0000256" key="1">
    <source>
        <dbReference type="SAM" id="Phobius"/>
    </source>
</evidence>
<feature type="transmembrane region" description="Helical" evidence="1">
    <location>
        <begin position="117"/>
        <end position="136"/>
    </location>
</feature>
<feature type="transmembrane region" description="Helical" evidence="1">
    <location>
        <begin position="6"/>
        <end position="28"/>
    </location>
</feature>
<dbReference type="EMBL" id="UINC01000104">
    <property type="protein sequence ID" value="SUZ49122.1"/>
    <property type="molecule type" value="Genomic_DNA"/>
</dbReference>
<feature type="transmembrane region" description="Helical" evidence="1">
    <location>
        <begin position="88"/>
        <end position="110"/>
    </location>
</feature>
<protein>
    <submittedName>
        <fullName evidence="2">Uncharacterized protein</fullName>
    </submittedName>
</protein>
<keyword evidence="1" id="KW-0472">Membrane</keyword>